<dbReference type="Gene3D" id="3.30.420.270">
    <property type="match status" value="1"/>
</dbReference>
<evidence type="ECO:0000256" key="2">
    <source>
        <dbReference type="ARBA" id="ARBA00005811"/>
    </source>
</evidence>
<evidence type="ECO:0000313" key="10">
    <source>
        <dbReference type="EMBL" id="PRH84682.1"/>
    </source>
</evidence>
<keyword evidence="4 7" id="KW-0812">Transmembrane</keyword>
<comment type="similarity">
    <text evidence="2 7">Belongs to the ExbD/TolR family.</text>
</comment>
<dbReference type="GO" id="GO:0015031">
    <property type="term" value="P:protein transport"/>
    <property type="evidence" value="ECO:0007669"/>
    <property type="project" value="UniProtKB-KW"/>
</dbReference>
<evidence type="ECO:0000256" key="8">
    <source>
        <dbReference type="SAM" id="MobiDB-lite"/>
    </source>
</evidence>
<dbReference type="Proteomes" id="UP000237682">
    <property type="component" value="Unassembled WGS sequence"/>
</dbReference>
<keyword evidence="6 9" id="KW-0472">Membrane</keyword>
<dbReference type="PANTHER" id="PTHR30558">
    <property type="entry name" value="EXBD MEMBRANE COMPONENT OF PMF-DRIVEN MACROMOLECULE IMPORT SYSTEM"/>
    <property type="match status" value="1"/>
</dbReference>
<organism evidence="10 11">
    <name type="scientific">Labrys okinawensis</name>
    <dbReference type="NCBI Taxonomy" id="346911"/>
    <lineage>
        <taxon>Bacteria</taxon>
        <taxon>Pseudomonadati</taxon>
        <taxon>Pseudomonadota</taxon>
        <taxon>Alphaproteobacteria</taxon>
        <taxon>Hyphomicrobiales</taxon>
        <taxon>Xanthobacteraceae</taxon>
        <taxon>Labrys</taxon>
    </lineage>
</organism>
<keyword evidence="3" id="KW-1003">Cell membrane</keyword>
<dbReference type="Pfam" id="PF02472">
    <property type="entry name" value="ExbD"/>
    <property type="match status" value="1"/>
</dbReference>
<dbReference type="AlphaFoldDB" id="A0A2S9Q5P3"/>
<evidence type="ECO:0000256" key="4">
    <source>
        <dbReference type="ARBA" id="ARBA00022692"/>
    </source>
</evidence>
<keyword evidence="7" id="KW-0813">Transport</keyword>
<feature type="region of interest" description="Disordered" evidence="8">
    <location>
        <begin position="1"/>
        <end position="21"/>
    </location>
</feature>
<keyword evidence="11" id="KW-1185">Reference proteome</keyword>
<keyword evidence="5 9" id="KW-1133">Transmembrane helix</keyword>
<comment type="subcellular location">
    <subcellularLocation>
        <location evidence="1">Cell membrane</location>
        <topology evidence="1">Single-pass membrane protein</topology>
    </subcellularLocation>
    <subcellularLocation>
        <location evidence="7">Cell membrane</location>
        <topology evidence="7">Single-pass type II membrane protein</topology>
    </subcellularLocation>
</comment>
<evidence type="ECO:0000256" key="6">
    <source>
        <dbReference type="ARBA" id="ARBA00023136"/>
    </source>
</evidence>
<dbReference type="OrthoDB" id="9798629at2"/>
<dbReference type="GO" id="GO:0022857">
    <property type="term" value="F:transmembrane transporter activity"/>
    <property type="evidence" value="ECO:0007669"/>
    <property type="project" value="InterPro"/>
</dbReference>
<evidence type="ECO:0000256" key="9">
    <source>
        <dbReference type="SAM" id="Phobius"/>
    </source>
</evidence>
<name>A0A2S9Q5P3_9HYPH</name>
<evidence type="ECO:0000256" key="3">
    <source>
        <dbReference type="ARBA" id="ARBA00022475"/>
    </source>
</evidence>
<evidence type="ECO:0000256" key="1">
    <source>
        <dbReference type="ARBA" id="ARBA00004162"/>
    </source>
</evidence>
<dbReference type="InterPro" id="IPR003400">
    <property type="entry name" value="ExbD"/>
</dbReference>
<feature type="compositionally biased region" description="Gly residues" evidence="8">
    <location>
        <begin position="1"/>
        <end position="15"/>
    </location>
</feature>
<accession>A0A2S9Q5P3</accession>
<comment type="caution">
    <text evidence="10">The sequence shown here is derived from an EMBL/GenBank/DDBJ whole genome shotgun (WGS) entry which is preliminary data.</text>
</comment>
<protein>
    <submittedName>
        <fullName evidence="10">Protein TolR</fullName>
    </submittedName>
</protein>
<proteinExistence type="inferred from homology"/>
<feature type="transmembrane region" description="Helical" evidence="9">
    <location>
        <begin position="27"/>
        <end position="52"/>
    </location>
</feature>
<dbReference type="PANTHER" id="PTHR30558:SF7">
    <property type="entry name" value="TOL-PAL SYSTEM PROTEIN TOLR"/>
    <property type="match status" value="1"/>
</dbReference>
<evidence type="ECO:0000256" key="7">
    <source>
        <dbReference type="RuleBase" id="RU003879"/>
    </source>
</evidence>
<reference evidence="10 11" key="1">
    <citation type="submission" date="2018-02" db="EMBL/GenBank/DDBJ databases">
        <title>Whole genome sequencing of endophytic bacterium.</title>
        <authorList>
            <person name="Eedara R."/>
            <person name="Podile A.R."/>
        </authorList>
    </citation>
    <scope>NUCLEOTIDE SEQUENCE [LARGE SCALE GENOMIC DNA]</scope>
    <source>
        <strain evidence="10 11">RP1T</strain>
    </source>
</reference>
<sequence length="151" mass="15963">MGGSVATGSGGSGGGTRRRRRHKAPIADINMTPFIDVMLVLLIIFMVAAPLLTQGVDIDLPQTQAKAISVDKRPITVSIKADGQSYLNDSDKPEPDLLGRLKAMTENGAGVEERIFVKGDGKASWDQIAKVMSDITGAGFKKAALVTQPQS</sequence>
<dbReference type="GO" id="GO:0005886">
    <property type="term" value="C:plasma membrane"/>
    <property type="evidence" value="ECO:0007669"/>
    <property type="project" value="UniProtKB-SubCell"/>
</dbReference>
<dbReference type="EMBL" id="PUEJ01000012">
    <property type="protein sequence ID" value="PRH84682.1"/>
    <property type="molecule type" value="Genomic_DNA"/>
</dbReference>
<evidence type="ECO:0000256" key="5">
    <source>
        <dbReference type="ARBA" id="ARBA00022989"/>
    </source>
</evidence>
<dbReference type="RefSeq" id="WP_105865006.1">
    <property type="nucleotide sequence ID" value="NZ_PUEJ01000012.1"/>
</dbReference>
<keyword evidence="7" id="KW-0653">Protein transport</keyword>
<gene>
    <name evidence="10" type="ORF">C5L14_26225</name>
</gene>
<evidence type="ECO:0000313" key="11">
    <source>
        <dbReference type="Proteomes" id="UP000237682"/>
    </source>
</evidence>